<dbReference type="Pfam" id="PF06127">
    <property type="entry name" value="Mpo1-like"/>
    <property type="match status" value="1"/>
</dbReference>
<name>A0A7C8IXD0_9PEZI</name>
<keyword evidence="1" id="KW-0812">Transmembrane</keyword>
<sequence>MALNLEKQLTFPSHFFFRLLLTSVSFKYGAYHDNSVNVAIHMVCVPLILFSGFTLGANTGTLIPLPDAITVPNLDLNLGTLAALAWGGLYVLLEPVAGTILAFICLGAAALGNAALSRDPTLTNQAALAVHIVCWLLQFVGHGAFEKRAPALLDNLVQAVFLAPLFVWLEFLFKFGYRRELQDRIEKAVKIEIAKFRSRKAAAEVKKVE</sequence>
<proteinExistence type="predicted"/>
<keyword evidence="1" id="KW-1133">Transmembrane helix</keyword>
<dbReference type="FunCoup" id="A0A7C8IXD0">
    <property type="interactions" value="117"/>
</dbReference>
<dbReference type="EMBL" id="WUBL01000003">
    <property type="protein sequence ID" value="KAF2973020.1"/>
    <property type="molecule type" value="Genomic_DNA"/>
</dbReference>
<reference evidence="2 3" key="1">
    <citation type="submission" date="2019-12" db="EMBL/GenBank/DDBJ databases">
        <title>Draft genome sequence of the ascomycete Xylaria multiplex DSM 110363.</title>
        <authorList>
            <person name="Buettner E."/>
            <person name="Kellner H."/>
        </authorList>
    </citation>
    <scope>NUCLEOTIDE SEQUENCE [LARGE SCALE GENOMIC DNA]</scope>
    <source>
        <strain evidence="2 3">DSM 110363</strain>
    </source>
</reference>
<feature type="transmembrane region" description="Helical" evidence="1">
    <location>
        <begin position="128"/>
        <end position="145"/>
    </location>
</feature>
<dbReference type="GO" id="GO:0016020">
    <property type="term" value="C:membrane"/>
    <property type="evidence" value="ECO:0007669"/>
    <property type="project" value="GOC"/>
</dbReference>
<dbReference type="Proteomes" id="UP000481858">
    <property type="component" value="Unassembled WGS sequence"/>
</dbReference>
<keyword evidence="3" id="KW-1185">Reference proteome</keyword>
<dbReference type="PANTHER" id="PTHR28026:SF9">
    <property type="entry name" value="2-HYDROXY-PALMITIC ACID DIOXYGENASE MPO1"/>
    <property type="match status" value="1"/>
</dbReference>
<dbReference type="OrthoDB" id="2124888at2759"/>
<keyword evidence="1" id="KW-0472">Membrane</keyword>
<dbReference type="PANTHER" id="PTHR28026">
    <property type="entry name" value="DUF962 DOMAIN PROTEIN (AFU_ORTHOLOGUE AFUA_8G05310)"/>
    <property type="match status" value="1"/>
</dbReference>
<accession>A0A7C8IXD0</accession>
<dbReference type="InterPro" id="IPR009305">
    <property type="entry name" value="Mpo1-like"/>
</dbReference>
<dbReference type="GO" id="GO:0046521">
    <property type="term" value="P:sphingoid catabolic process"/>
    <property type="evidence" value="ECO:0007669"/>
    <property type="project" value="TreeGrafter"/>
</dbReference>
<evidence type="ECO:0000256" key="1">
    <source>
        <dbReference type="SAM" id="Phobius"/>
    </source>
</evidence>
<dbReference type="GO" id="GO:0005783">
    <property type="term" value="C:endoplasmic reticulum"/>
    <property type="evidence" value="ECO:0007669"/>
    <property type="project" value="TreeGrafter"/>
</dbReference>
<dbReference type="AlphaFoldDB" id="A0A7C8IXD0"/>
<feature type="transmembrane region" description="Helical" evidence="1">
    <location>
        <begin position="38"/>
        <end position="62"/>
    </location>
</feature>
<evidence type="ECO:0008006" key="4">
    <source>
        <dbReference type="Google" id="ProtNLM"/>
    </source>
</evidence>
<gene>
    <name evidence="2" type="ORF">GQX73_g521</name>
</gene>
<organism evidence="2 3">
    <name type="scientific">Xylaria multiplex</name>
    <dbReference type="NCBI Taxonomy" id="323545"/>
    <lineage>
        <taxon>Eukaryota</taxon>
        <taxon>Fungi</taxon>
        <taxon>Dikarya</taxon>
        <taxon>Ascomycota</taxon>
        <taxon>Pezizomycotina</taxon>
        <taxon>Sordariomycetes</taxon>
        <taxon>Xylariomycetidae</taxon>
        <taxon>Xylariales</taxon>
        <taxon>Xylariaceae</taxon>
        <taxon>Xylaria</taxon>
    </lineage>
</organism>
<protein>
    <recommendedName>
        <fullName evidence="4">DUF962 domain-containing protein</fullName>
    </recommendedName>
</protein>
<evidence type="ECO:0000313" key="3">
    <source>
        <dbReference type="Proteomes" id="UP000481858"/>
    </source>
</evidence>
<evidence type="ECO:0000313" key="2">
    <source>
        <dbReference type="EMBL" id="KAF2973020.1"/>
    </source>
</evidence>
<dbReference type="InParanoid" id="A0A7C8IXD0"/>
<feature type="transmembrane region" description="Helical" evidence="1">
    <location>
        <begin position="99"/>
        <end position="116"/>
    </location>
</feature>
<comment type="caution">
    <text evidence="2">The sequence shown here is derived from an EMBL/GenBank/DDBJ whole genome shotgun (WGS) entry which is preliminary data.</text>
</comment>
<feature type="transmembrane region" description="Helical" evidence="1">
    <location>
        <begin position="157"/>
        <end position="177"/>
    </location>
</feature>